<dbReference type="FunFam" id="2.70.98.10:FF:000035">
    <property type="entry name" value="Aldose 1-epimerase"/>
    <property type="match status" value="1"/>
</dbReference>
<name>H2ZBA4_CIOSA</name>
<dbReference type="InterPro" id="IPR008183">
    <property type="entry name" value="Aldose_1/G6P_1-epimerase"/>
</dbReference>
<evidence type="ECO:0000256" key="11">
    <source>
        <dbReference type="PIRSR" id="PIRSR005096-3"/>
    </source>
</evidence>
<evidence type="ECO:0000256" key="3">
    <source>
        <dbReference type="ARBA" id="ARBA00005028"/>
    </source>
</evidence>
<evidence type="ECO:0000256" key="5">
    <source>
        <dbReference type="ARBA" id="ARBA00023235"/>
    </source>
</evidence>
<evidence type="ECO:0000256" key="4">
    <source>
        <dbReference type="ARBA" id="ARBA00006206"/>
    </source>
</evidence>
<feature type="active site" description="Proton donor" evidence="9">
    <location>
        <position position="176"/>
    </location>
</feature>
<dbReference type="eggNOG" id="KOG1604">
    <property type="taxonomic scope" value="Eukaryota"/>
</dbReference>
<dbReference type="OMA" id="IYHHISR"/>
<organism evidence="12 13">
    <name type="scientific">Ciona savignyi</name>
    <name type="common">Pacific transparent sea squirt</name>
    <dbReference type="NCBI Taxonomy" id="51511"/>
    <lineage>
        <taxon>Eukaryota</taxon>
        <taxon>Metazoa</taxon>
        <taxon>Chordata</taxon>
        <taxon>Tunicata</taxon>
        <taxon>Ascidiacea</taxon>
        <taxon>Phlebobranchia</taxon>
        <taxon>Cionidae</taxon>
        <taxon>Ciona</taxon>
    </lineage>
</organism>
<dbReference type="PANTHER" id="PTHR10091">
    <property type="entry name" value="ALDOSE-1-EPIMERASE"/>
    <property type="match status" value="1"/>
</dbReference>
<comment type="catalytic activity">
    <reaction evidence="8">
        <text>alpha-D-glucose = beta-D-glucose</text>
        <dbReference type="Rhea" id="RHEA:10264"/>
        <dbReference type="ChEBI" id="CHEBI:15903"/>
        <dbReference type="ChEBI" id="CHEBI:17925"/>
        <dbReference type="EC" id="5.1.3.3"/>
    </reaction>
</comment>
<comment type="pathway">
    <text evidence="2">Carbohydrate metabolism; galactose metabolism.</text>
</comment>
<reference evidence="12" key="3">
    <citation type="submission" date="2025-09" db="UniProtKB">
        <authorList>
            <consortium name="Ensembl"/>
        </authorList>
    </citation>
    <scope>IDENTIFICATION</scope>
</reference>
<evidence type="ECO:0000256" key="7">
    <source>
        <dbReference type="ARBA" id="ARBA00045743"/>
    </source>
</evidence>
<dbReference type="InterPro" id="IPR014718">
    <property type="entry name" value="GH-type_carb-bd"/>
</dbReference>
<protein>
    <recommendedName>
        <fullName evidence="8">Aldose 1-epimerase</fullName>
        <ecNumber evidence="8">5.1.3.3</ecNumber>
    </recommendedName>
</protein>
<dbReference type="GO" id="GO:0006006">
    <property type="term" value="P:glucose metabolic process"/>
    <property type="evidence" value="ECO:0007669"/>
    <property type="project" value="TreeGrafter"/>
</dbReference>
<keyword evidence="6 8" id="KW-0119">Carbohydrate metabolism</keyword>
<dbReference type="PANTHER" id="PTHR10091:SF0">
    <property type="entry name" value="GALACTOSE MUTAROTASE"/>
    <property type="match status" value="1"/>
</dbReference>
<dbReference type="SUPFAM" id="SSF74650">
    <property type="entry name" value="Galactose mutarotase-like"/>
    <property type="match status" value="1"/>
</dbReference>
<evidence type="ECO:0000256" key="2">
    <source>
        <dbReference type="ARBA" id="ARBA00004947"/>
    </source>
</evidence>
<accession>H2ZBA4</accession>
<dbReference type="InParanoid" id="H2ZBA4"/>
<comment type="similarity">
    <text evidence="4 8">Belongs to the aldose epimerase family.</text>
</comment>
<sequence>MTEIKCSEFGVTKDGKIIHLYELKSQHIGVGLINIGASISYLKVPDKNGKLDDIVTGFPDAQGFIDCDRYFGCVVGRVANRVAGGKFILSGKQWVLPINNGPNCNHGGPHGFDKKIWECTSSKNGSVTFSVTSPHEDMGFPGELVSTVTYSLNGDTLEVQYNASSDQPTPVNLTNHANFNLGGHANWENLSDHKLSVSADHYLPTDEFCLVTGELAAVKGTDFDLHEPVLLTQDLLSNLPGGGYDHNFCLTREKTRHRAAVLTHQTNGRVLTVDTDQPGIQIYTGNFLGGIHGKHGVVYNKHTAICLETQNWPNAINNPKFPDSVCKPEEPYKHTAWFTFSTTDGPLSI</sequence>
<dbReference type="UniPathway" id="UPA00242"/>
<dbReference type="InterPro" id="IPR015443">
    <property type="entry name" value="Aldose_1-epimerase"/>
</dbReference>
<dbReference type="EC" id="5.1.3.3" evidence="8"/>
<proteinExistence type="inferred from homology"/>
<evidence type="ECO:0000256" key="1">
    <source>
        <dbReference type="ARBA" id="ARBA00001712"/>
    </source>
</evidence>
<evidence type="ECO:0000256" key="6">
    <source>
        <dbReference type="ARBA" id="ARBA00023277"/>
    </source>
</evidence>
<dbReference type="GO" id="GO:0030246">
    <property type="term" value="F:carbohydrate binding"/>
    <property type="evidence" value="ECO:0007669"/>
    <property type="project" value="InterPro"/>
</dbReference>
<reference evidence="12" key="2">
    <citation type="submission" date="2025-08" db="UniProtKB">
        <authorList>
            <consortium name="Ensembl"/>
        </authorList>
    </citation>
    <scope>IDENTIFICATION</scope>
</reference>
<dbReference type="Ensembl" id="ENSCSAVT00000015043.1">
    <property type="protein sequence ID" value="ENSCSAVP00000014869.1"/>
    <property type="gene ID" value="ENSCSAVG00000008706.1"/>
</dbReference>
<evidence type="ECO:0000256" key="8">
    <source>
        <dbReference type="PIRNR" id="PIRNR005096"/>
    </source>
</evidence>
<dbReference type="AlphaFoldDB" id="H2ZBA4"/>
<dbReference type="GO" id="GO:0004034">
    <property type="term" value="F:aldose 1-epimerase activity"/>
    <property type="evidence" value="ECO:0007669"/>
    <property type="project" value="UniProtKB-EC"/>
</dbReference>
<dbReference type="STRING" id="51511.ENSCSAVP00000014869"/>
<evidence type="ECO:0000256" key="9">
    <source>
        <dbReference type="PIRSR" id="PIRSR005096-1"/>
    </source>
</evidence>
<dbReference type="PIRSF" id="PIRSF005096">
    <property type="entry name" value="GALM"/>
    <property type="match status" value="1"/>
</dbReference>
<feature type="active site" description="Proton acceptor" evidence="9">
    <location>
        <position position="308"/>
    </location>
</feature>
<dbReference type="FunCoup" id="H2ZBA4">
    <property type="interactions" value="8"/>
</dbReference>
<dbReference type="Pfam" id="PF01263">
    <property type="entry name" value="Aldose_epim"/>
    <property type="match status" value="1"/>
</dbReference>
<evidence type="ECO:0000313" key="13">
    <source>
        <dbReference type="Proteomes" id="UP000007875"/>
    </source>
</evidence>
<keyword evidence="13" id="KW-1185">Reference proteome</keyword>
<dbReference type="CDD" id="cd09019">
    <property type="entry name" value="galactose_mutarotase_like"/>
    <property type="match status" value="1"/>
</dbReference>
<dbReference type="UniPathway" id="UPA00214"/>
<dbReference type="NCBIfam" id="NF008277">
    <property type="entry name" value="PRK11055.1"/>
    <property type="match status" value="1"/>
</dbReference>
<dbReference type="InterPro" id="IPR011013">
    <property type="entry name" value="Gal_mutarotase_sf_dom"/>
</dbReference>
<feature type="binding site" evidence="11">
    <location>
        <begin position="80"/>
        <end position="81"/>
    </location>
    <ligand>
        <name>beta-D-galactose</name>
        <dbReference type="ChEBI" id="CHEBI:27667"/>
    </ligand>
</feature>
<evidence type="ECO:0000313" key="12">
    <source>
        <dbReference type="Ensembl" id="ENSCSAVP00000014869.1"/>
    </source>
</evidence>
<dbReference type="GO" id="GO:0033499">
    <property type="term" value="P:galactose catabolic process via UDP-galactose, Leloir pathway"/>
    <property type="evidence" value="ECO:0007669"/>
    <property type="project" value="TreeGrafter"/>
</dbReference>
<feature type="binding site" evidence="10">
    <location>
        <position position="245"/>
    </location>
    <ligand>
        <name>beta-D-galactose</name>
        <dbReference type="ChEBI" id="CHEBI:27667"/>
    </ligand>
</feature>
<dbReference type="Proteomes" id="UP000007875">
    <property type="component" value="Unassembled WGS sequence"/>
</dbReference>
<dbReference type="InterPro" id="IPR047215">
    <property type="entry name" value="Galactose_mutarotase-like"/>
</dbReference>
<dbReference type="Gene3D" id="2.70.98.10">
    <property type="match status" value="1"/>
</dbReference>
<comment type="pathway">
    <text evidence="3 8">Carbohydrate metabolism; hexose metabolism.</text>
</comment>
<keyword evidence="5 8" id="KW-0413">Isomerase</keyword>
<comment type="catalytic activity">
    <reaction evidence="1">
        <text>alpha-D-galactose = beta-D-galactose</text>
        <dbReference type="Rhea" id="RHEA:28675"/>
        <dbReference type="ChEBI" id="CHEBI:27667"/>
        <dbReference type="ChEBI" id="CHEBI:28061"/>
        <dbReference type="EC" id="5.1.3.3"/>
    </reaction>
    <physiologicalReaction direction="right-to-left" evidence="1">
        <dbReference type="Rhea" id="RHEA:28677"/>
    </physiologicalReaction>
</comment>
<dbReference type="GeneTree" id="ENSGT00510000047589"/>
<evidence type="ECO:0000256" key="10">
    <source>
        <dbReference type="PIRSR" id="PIRSR005096-2"/>
    </source>
</evidence>
<reference evidence="13" key="1">
    <citation type="submission" date="2003-08" db="EMBL/GenBank/DDBJ databases">
        <authorList>
            <person name="Birren B."/>
            <person name="Nusbaum C."/>
            <person name="Abebe A."/>
            <person name="Abouelleil A."/>
            <person name="Adekoya E."/>
            <person name="Ait-zahra M."/>
            <person name="Allen N."/>
            <person name="Allen T."/>
            <person name="An P."/>
            <person name="Anderson M."/>
            <person name="Anderson S."/>
            <person name="Arachchi H."/>
            <person name="Armbruster J."/>
            <person name="Bachantsang P."/>
            <person name="Baldwin J."/>
            <person name="Barry A."/>
            <person name="Bayul T."/>
            <person name="Blitshsteyn B."/>
            <person name="Bloom T."/>
            <person name="Blye J."/>
            <person name="Boguslavskiy L."/>
            <person name="Borowsky M."/>
            <person name="Boukhgalter B."/>
            <person name="Brunache A."/>
            <person name="Butler J."/>
            <person name="Calixte N."/>
            <person name="Calvo S."/>
            <person name="Camarata J."/>
            <person name="Campo K."/>
            <person name="Chang J."/>
            <person name="Cheshatsang Y."/>
            <person name="Citroen M."/>
            <person name="Collymore A."/>
            <person name="Considine T."/>
            <person name="Cook A."/>
            <person name="Cooke P."/>
            <person name="Corum B."/>
            <person name="Cuomo C."/>
            <person name="David R."/>
            <person name="Dawoe T."/>
            <person name="Degray S."/>
            <person name="Dodge S."/>
            <person name="Dooley K."/>
            <person name="Dorje P."/>
            <person name="Dorjee K."/>
            <person name="Dorris L."/>
            <person name="Duffey N."/>
            <person name="Dupes A."/>
            <person name="Elkins T."/>
            <person name="Engels R."/>
            <person name="Erickson J."/>
            <person name="Farina A."/>
            <person name="Faro S."/>
            <person name="Ferreira P."/>
            <person name="Fischer H."/>
            <person name="Fitzgerald M."/>
            <person name="Foley K."/>
            <person name="Gage D."/>
            <person name="Galagan J."/>
            <person name="Gearin G."/>
            <person name="Gnerre S."/>
            <person name="Gnirke A."/>
            <person name="Goyette A."/>
            <person name="Graham J."/>
            <person name="Grandbois E."/>
            <person name="Gyaltsen K."/>
            <person name="Hafez N."/>
            <person name="Hagopian D."/>
            <person name="Hagos B."/>
            <person name="Hall J."/>
            <person name="Hatcher B."/>
            <person name="Heller A."/>
            <person name="Higgins H."/>
            <person name="Honan T."/>
            <person name="Horn A."/>
            <person name="Houde N."/>
            <person name="Hughes L."/>
            <person name="Hulme W."/>
            <person name="Husby E."/>
            <person name="Iliev I."/>
            <person name="Jaffe D."/>
            <person name="Jones C."/>
            <person name="Kamal M."/>
            <person name="Kamat A."/>
            <person name="Kamvysselis M."/>
            <person name="Karlsson E."/>
            <person name="Kells C."/>
            <person name="Kieu A."/>
            <person name="Kisner P."/>
            <person name="Kodira C."/>
            <person name="Kulbokas E."/>
            <person name="Labutti K."/>
            <person name="Lama D."/>
            <person name="Landers T."/>
            <person name="Leger J."/>
            <person name="Levine S."/>
            <person name="Lewis D."/>
            <person name="Lewis T."/>
            <person name="Lindblad-toh K."/>
            <person name="Liu X."/>
            <person name="Lokyitsang T."/>
            <person name="Lokyitsang Y."/>
            <person name="Lucien O."/>
            <person name="Lui A."/>
            <person name="Ma L.J."/>
            <person name="Mabbitt R."/>
            <person name="Macdonald J."/>
            <person name="Maclean C."/>
            <person name="Major J."/>
            <person name="Manning J."/>
            <person name="Marabella R."/>
            <person name="Maru K."/>
            <person name="Matthews C."/>
            <person name="Mauceli E."/>
            <person name="Mccarthy M."/>
            <person name="Mcdonough S."/>
            <person name="Mcghee T."/>
            <person name="Meldrim J."/>
            <person name="Meneus L."/>
            <person name="Mesirov J."/>
            <person name="Mihalev A."/>
            <person name="Mihova T."/>
            <person name="Mikkelsen T."/>
            <person name="Mlenga V."/>
            <person name="Moru K."/>
            <person name="Mozes J."/>
            <person name="Mulrain L."/>
            <person name="Munson G."/>
            <person name="Naylor J."/>
            <person name="Newes C."/>
            <person name="Nguyen C."/>
            <person name="Nguyen N."/>
            <person name="Nguyen T."/>
            <person name="Nicol R."/>
            <person name="Nielsen C."/>
            <person name="Nizzari M."/>
            <person name="Norbu C."/>
            <person name="Norbu N."/>
            <person name="O'donnell P."/>
            <person name="Okoawo O."/>
            <person name="O'leary S."/>
            <person name="Omotosho B."/>
            <person name="O'neill K."/>
            <person name="Osman S."/>
            <person name="Parker S."/>
            <person name="Perrin D."/>
            <person name="Phunkhang P."/>
            <person name="Piqani B."/>
            <person name="Purcell S."/>
            <person name="Rachupka T."/>
            <person name="Ramasamy U."/>
            <person name="Rameau R."/>
            <person name="Ray V."/>
            <person name="Raymond C."/>
            <person name="Retta R."/>
            <person name="Richardson S."/>
            <person name="Rise C."/>
            <person name="Rodriguez J."/>
            <person name="Rogers J."/>
            <person name="Rogov P."/>
            <person name="Rutman M."/>
            <person name="Schupbach R."/>
            <person name="Seaman C."/>
            <person name="Settipalli S."/>
            <person name="Sharpe T."/>
            <person name="Sheridan J."/>
            <person name="Sherpa N."/>
            <person name="Shi J."/>
            <person name="Smirnov S."/>
            <person name="Smith C."/>
            <person name="Sougnez C."/>
            <person name="Spencer B."/>
            <person name="Stalker J."/>
            <person name="Stange-thomann N."/>
            <person name="Stavropoulos S."/>
            <person name="Stetson K."/>
            <person name="Stone C."/>
            <person name="Stone S."/>
            <person name="Stubbs M."/>
            <person name="Talamas J."/>
            <person name="Tchuinga P."/>
            <person name="Tenzing P."/>
            <person name="Tesfaye S."/>
            <person name="Theodore J."/>
            <person name="Thoulutsang Y."/>
            <person name="Topham K."/>
            <person name="Towey S."/>
            <person name="Tsamla T."/>
            <person name="Tsomo N."/>
            <person name="Vallee D."/>
            <person name="Vassiliev H."/>
            <person name="Venkataraman V."/>
            <person name="Vinson J."/>
            <person name="Vo A."/>
            <person name="Wade C."/>
            <person name="Wang S."/>
            <person name="Wangchuk T."/>
            <person name="Wangdi T."/>
            <person name="Whittaker C."/>
            <person name="Wilkinson J."/>
            <person name="Wu Y."/>
            <person name="Wyman D."/>
            <person name="Yadav S."/>
            <person name="Yang S."/>
            <person name="Yang X."/>
            <person name="Yeager S."/>
            <person name="Yee E."/>
            <person name="Young G."/>
            <person name="Zainoun J."/>
            <person name="Zembeck L."/>
            <person name="Zimmer A."/>
            <person name="Zody M."/>
            <person name="Lander E."/>
        </authorList>
    </citation>
    <scope>NUCLEOTIDE SEQUENCE [LARGE SCALE GENOMIC DNA]</scope>
</reference>
<comment type="function">
    <text evidence="7">Mutarotase that catalyzes the interconversion of beta-D-galactose and alpha-D-galactose during galactose metabolism. Beta-D-galactose is metabolized in the liver into glucose 1-phosphate, the primary metabolic fuel, by the action of four enzymes that constitute the Leloir pathway: GALM, GALK1 (galactokinase), GALT (galactose-1-phosphate uridylyltransferase) and GALE (UDP-galactose-4'-epimerase). Involved in the maintenance of the equilibrium between the beta- and alpha-anomers of galactose, therefore ensuring a sufficient supply of the alpha-anomer for GALK1. Also active on D-glucose although shows a preference for galactose over glucose.</text>
</comment>